<proteinExistence type="predicted"/>
<protein>
    <submittedName>
        <fullName evidence="2">TadE family type IV pilus minor pilin</fullName>
    </submittedName>
</protein>
<evidence type="ECO:0000256" key="1">
    <source>
        <dbReference type="SAM" id="MobiDB-lite"/>
    </source>
</evidence>
<dbReference type="Proteomes" id="UP001597307">
    <property type="component" value="Unassembled WGS sequence"/>
</dbReference>
<name>A0ABW4Q5S2_9MICC</name>
<feature type="region of interest" description="Disordered" evidence="1">
    <location>
        <begin position="115"/>
        <end position="162"/>
    </location>
</feature>
<dbReference type="InterPro" id="IPR049790">
    <property type="entry name" value="Rv3655c/TadE"/>
</dbReference>
<keyword evidence="3" id="KW-1185">Reference proteome</keyword>
<dbReference type="RefSeq" id="WP_343880025.1">
    <property type="nucleotide sequence ID" value="NZ_BAAAIJ010000047.1"/>
</dbReference>
<sequence>MARIALGKVRQRGAVTAEIAIALPSLVLLLALLLGTVTAGLTQLRLEEAARAGAREVVRGEPMVQVQTTVRRLAGGNVQLDLVDDGGWSTVTVTSRLAVPLLDQLGWELSASASARSELDSEGPAPSLTGTAGRYHQEPEGPIRPNASLVSRLGPVSTAEWT</sequence>
<reference evidence="3" key="1">
    <citation type="journal article" date="2019" name="Int. J. Syst. Evol. Microbiol.">
        <title>The Global Catalogue of Microorganisms (GCM) 10K type strain sequencing project: providing services to taxonomists for standard genome sequencing and annotation.</title>
        <authorList>
            <consortium name="The Broad Institute Genomics Platform"/>
            <consortium name="The Broad Institute Genome Sequencing Center for Infectious Disease"/>
            <person name="Wu L."/>
            <person name="Ma J."/>
        </authorList>
    </citation>
    <scope>NUCLEOTIDE SEQUENCE [LARGE SCALE GENOMIC DNA]</scope>
    <source>
        <strain evidence="3">JCM 11496</strain>
    </source>
</reference>
<dbReference type="EMBL" id="JBHUGA010000011">
    <property type="protein sequence ID" value="MFD1846180.1"/>
    <property type="molecule type" value="Genomic_DNA"/>
</dbReference>
<evidence type="ECO:0000313" key="2">
    <source>
        <dbReference type="EMBL" id="MFD1846180.1"/>
    </source>
</evidence>
<evidence type="ECO:0000313" key="3">
    <source>
        <dbReference type="Proteomes" id="UP001597307"/>
    </source>
</evidence>
<comment type="caution">
    <text evidence="2">The sequence shown here is derived from an EMBL/GenBank/DDBJ whole genome shotgun (WGS) entry which is preliminary data.</text>
</comment>
<dbReference type="NCBIfam" id="NF041390">
    <property type="entry name" value="TadE_Rv3655c"/>
    <property type="match status" value="1"/>
</dbReference>
<organism evidence="2 3">
    <name type="scientific">Arthrobacter flavus</name>
    <dbReference type="NCBI Taxonomy" id="95172"/>
    <lineage>
        <taxon>Bacteria</taxon>
        <taxon>Bacillati</taxon>
        <taxon>Actinomycetota</taxon>
        <taxon>Actinomycetes</taxon>
        <taxon>Micrococcales</taxon>
        <taxon>Micrococcaceae</taxon>
        <taxon>Arthrobacter</taxon>
    </lineage>
</organism>
<accession>A0ABW4Q5S2</accession>
<gene>
    <name evidence="2" type="ORF">ACFSFX_06165</name>
</gene>